<dbReference type="InterPro" id="IPR011050">
    <property type="entry name" value="Pectin_lyase_fold/virulence"/>
</dbReference>
<dbReference type="SUPFAM" id="SSF51126">
    <property type="entry name" value="Pectin lyase-like"/>
    <property type="match status" value="1"/>
</dbReference>
<evidence type="ECO:0000313" key="2">
    <source>
        <dbReference type="Proteomes" id="UP000184436"/>
    </source>
</evidence>
<organism evidence="1 2">
    <name type="scientific">Bacteroides faecichinchillae</name>
    <dbReference type="NCBI Taxonomy" id="871325"/>
    <lineage>
        <taxon>Bacteria</taxon>
        <taxon>Pseudomonadati</taxon>
        <taxon>Bacteroidota</taxon>
        <taxon>Bacteroidia</taxon>
        <taxon>Bacteroidales</taxon>
        <taxon>Bacteroidaceae</taxon>
        <taxon>Bacteroides</taxon>
    </lineage>
</organism>
<dbReference type="InterPro" id="IPR012334">
    <property type="entry name" value="Pectin_lyas_fold"/>
</dbReference>
<dbReference type="STRING" id="871325.SAMN05444349_1546"/>
<evidence type="ECO:0008006" key="3">
    <source>
        <dbReference type="Google" id="ProtNLM"/>
    </source>
</evidence>
<proteinExistence type="predicted"/>
<dbReference type="Proteomes" id="UP000184436">
    <property type="component" value="Unassembled WGS sequence"/>
</dbReference>
<evidence type="ECO:0000313" key="1">
    <source>
        <dbReference type="EMBL" id="SHF97519.1"/>
    </source>
</evidence>
<dbReference type="Gene3D" id="2.160.20.10">
    <property type="entry name" value="Single-stranded right-handed beta-helix, Pectin lyase-like"/>
    <property type="match status" value="1"/>
</dbReference>
<dbReference type="EMBL" id="FQVD01000054">
    <property type="protein sequence ID" value="SHF97519.1"/>
    <property type="molecule type" value="Genomic_DNA"/>
</dbReference>
<accession>A0A1M5G1C6</accession>
<keyword evidence="2" id="KW-1185">Reference proteome</keyword>
<dbReference type="AlphaFoldDB" id="A0A1M5G1C6"/>
<gene>
    <name evidence="1" type="ORF">SAMN05444349_1546</name>
</gene>
<sequence length="465" mass="52271">MNRRFSIIYFLFIVIRLCCPNLAFCEVLTNKTVIKADMIYEVVDVVDLVGKQMKLAKNCYLIFRGGIIKNGELVGNKSKIEASPVKIFNEDLKVSGNWTVEKAYPEWFGAKADGVHDDRAAIQNCINNFRDTYLMGDVYAIRSYTECHGAKRGIVMPAYKSLVGTNMRDNHSQIKTFVELESVLYLSERCNTVEGVFVNGGGVFQKFGTDALARYGVETFGSGKNIEGSSATAYLIFKDMYVAYCKSDGFHILGYSIKYINCIVSQCRGNAFYASYDNGRGPGHNFQYCSAVNCRQSGFKIENTAYSSLLNCSVDNCGFDVQKPENGELYHAYSFSNVNTTNLQSCGEEGCYYVYKLTGECIAMSFENCRLYNCTKNLPSKFRYNNVIVVDNAMGIRFSGLWISNMTGGYKVEKGENIVTLTSRARDIEFSYCYIDTKSSRDLLTDSYINFTAKNKPVIFPVINK</sequence>
<protein>
    <recommendedName>
        <fullName evidence="3">Right handed beta helix region</fullName>
    </recommendedName>
</protein>
<name>A0A1M5G1C6_9BACE</name>
<reference evidence="1 2" key="1">
    <citation type="submission" date="2016-11" db="EMBL/GenBank/DDBJ databases">
        <authorList>
            <person name="Jaros S."/>
            <person name="Januszkiewicz K."/>
            <person name="Wedrychowicz H."/>
        </authorList>
    </citation>
    <scope>NUCLEOTIDE SEQUENCE [LARGE SCALE GENOMIC DNA]</scope>
    <source>
        <strain evidence="1 2">DSM 26883</strain>
    </source>
</reference>